<sequence>MIKTIRHKKSELCSLAVLLALFSSGASASQSCVAEPSVVNSAPSTSAMNQSQLPETMTKEVESAVRRTLDYVSAPGVIVGIQTPEGIWKKAWGVADPATGEAMKAGMHTRIGSVTKTFTGTLLMQLADAGKLSLDDTIDTYVAGVPNGNKITLRHLANMTSGVSSYTRAEAFLDIFFEDPSQTYTPEQLLNFALPASPEFEPGASFDYSNTNTVLLGMVIEQVTGKPIEQSLSAMILEPLGLTNTVWPGNAADMPDPFAQGFTLQGNAATPEQPSNATHWNPSWGWTAGEMISTMDDLLIYGRALGTGKGLLSPAAQQTRLTSFPDPMGYGIGMGCAAGWVGHTGELPGYNTTLFYHVASDTTVVVQANSDIRSGDCSDEEVLPNNPTGISCASPASRVFEAVSVALGHPFSMTAPE</sequence>
<protein>
    <submittedName>
        <fullName evidence="3">Serine hydrolase domain-containing protein</fullName>
        <ecNumber evidence="3">3.-.-.-</ecNumber>
    </submittedName>
</protein>
<dbReference type="PANTHER" id="PTHR46825">
    <property type="entry name" value="D-ALANYL-D-ALANINE-CARBOXYPEPTIDASE/ENDOPEPTIDASE AMPH"/>
    <property type="match status" value="1"/>
</dbReference>
<dbReference type="InterPro" id="IPR050491">
    <property type="entry name" value="AmpC-like"/>
</dbReference>
<dbReference type="SUPFAM" id="SSF56601">
    <property type="entry name" value="beta-lactamase/transpeptidase-like"/>
    <property type="match status" value="1"/>
</dbReference>
<dbReference type="Pfam" id="PF00144">
    <property type="entry name" value="Beta-lactamase"/>
    <property type="match status" value="1"/>
</dbReference>
<dbReference type="EC" id="3.-.-.-" evidence="3"/>
<feature type="domain" description="Beta-lactamase-related" evidence="2">
    <location>
        <begin position="67"/>
        <end position="373"/>
    </location>
</feature>
<gene>
    <name evidence="3" type="ORF">AB9R89_07165</name>
</gene>
<dbReference type="PROSITE" id="PS51257">
    <property type="entry name" value="PROKAR_LIPOPROTEIN"/>
    <property type="match status" value="1"/>
</dbReference>
<reference evidence="3 4" key="1">
    <citation type="submission" date="2024-08" db="EMBL/GenBank/DDBJ databases">
        <title>Oceanimonas smirnovii Genome sequencing and assembly.</title>
        <authorList>
            <person name="Tang B."/>
        </authorList>
    </citation>
    <scope>NUCLEOTIDE SEQUENCE [LARGE SCALE GENOMIC DNA]</scope>
    <source>
        <strain evidence="3 4">OS2020-119</strain>
    </source>
</reference>
<dbReference type="Proteomes" id="UP001610706">
    <property type="component" value="Unassembled WGS sequence"/>
</dbReference>
<keyword evidence="1" id="KW-0732">Signal</keyword>
<dbReference type="RefSeq" id="WP_395535870.1">
    <property type="nucleotide sequence ID" value="NZ_CP166302.1"/>
</dbReference>
<dbReference type="EMBL" id="JBGFTR010000008">
    <property type="protein sequence ID" value="MFH7565101.1"/>
    <property type="molecule type" value="Genomic_DNA"/>
</dbReference>
<comment type="caution">
    <text evidence="3">The sequence shown here is derived from an EMBL/GenBank/DDBJ whole genome shotgun (WGS) entry which is preliminary data.</text>
</comment>
<organism evidence="3 4">
    <name type="scientific">Oceanimonas smirnovii</name>
    <dbReference type="NCBI Taxonomy" id="264574"/>
    <lineage>
        <taxon>Bacteria</taxon>
        <taxon>Pseudomonadati</taxon>
        <taxon>Pseudomonadota</taxon>
        <taxon>Gammaproteobacteria</taxon>
        <taxon>Aeromonadales</taxon>
        <taxon>Aeromonadaceae</taxon>
        <taxon>Oceanimonas</taxon>
    </lineage>
</organism>
<feature type="signal peptide" evidence="1">
    <location>
        <begin position="1"/>
        <end position="28"/>
    </location>
</feature>
<dbReference type="PANTHER" id="PTHR46825:SF7">
    <property type="entry name" value="D-ALANYL-D-ALANINE CARBOXYPEPTIDASE"/>
    <property type="match status" value="1"/>
</dbReference>
<proteinExistence type="predicted"/>
<keyword evidence="4" id="KW-1185">Reference proteome</keyword>
<accession>A0ABW7P0Z6</accession>
<feature type="chain" id="PRO_5047424387" evidence="1">
    <location>
        <begin position="29"/>
        <end position="417"/>
    </location>
</feature>
<dbReference type="InterPro" id="IPR001466">
    <property type="entry name" value="Beta-lactam-related"/>
</dbReference>
<name>A0ABW7P0Z6_9GAMM</name>
<dbReference type="InterPro" id="IPR012338">
    <property type="entry name" value="Beta-lactam/transpept-like"/>
</dbReference>
<evidence type="ECO:0000313" key="3">
    <source>
        <dbReference type="EMBL" id="MFH7565101.1"/>
    </source>
</evidence>
<keyword evidence="3" id="KW-0378">Hydrolase</keyword>
<evidence type="ECO:0000259" key="2">
    <source>
        <dbReference type="Pfam" id="PF00144"/>
    </source>
</evidence>
<evidence type="ECO:0000256" key="1">
    <source>
        <dbReference type="SAM" id="SignalP"/>
    </source>
</evidence>
<dbReference type="GO" id="GO:0016787">
    <property type="term" value="F:hydrolase activity"/>
    <property type="evidence" value="ECO:0007669"/>
    <property type="project" value="UniProtKB-KW"/>
</dbReference>
<evidence type="ECO:0000313" key="4">
    <source>
        <dbReference type="Proteomes" id="UP001610706"/>
    </source>
</evidence>
<dbReference type="Gene3D" id="3.40.710.10">
    <property type="entry name" value="DD-peptidase/beta-lactamase superfamily"/>
    <property type="match status" value="1"/>
</dbReference>